<organism evidence="2 3">
    <name type="scientific">Hymenobacter perfusus</name>
    <dbReference type="NCBI Taxonomy" id="1236770"/>
    <lineage>
        <taxon>Bacteria</taxon>
        <taxon>Pseudomonadati</taxon>
        <taxon>Bacteroidota</taxon>
        <taxon>Cytophagia</taxon>
        <taxon>Cytophagales</taxon>
        <taxon>Hymenobacteraceae</taxon>
        <taxon>Hymenobacter</taxon>
    </lineage>
</organism>
<dbReference type="InterPro" id="IPR000595">
    <property type="entry name" value="cNMP-bd_dom"/>
</dbReference>
<evidence type="ECO:0000313" key="2">
    <source>
        <dbReference type="EMBL" id="RSK42654.1"/>
    </source>
</evidence>
<dbReference type="InterPro" id="IPR018490">
    <property type="entry name" value="cNMP-bd_dom_sf"/>
</dbReference>
<feature type="domain" description="Cyclic nucleotide-binding" evidence="1">
    <location>
        <begin position="118"/>
        <end position="213"/>
    </location>
</feature>
<sequence>MPAASSPKPTKPTTVVPGMKMTSAARKASPKNSSKAIVSQSIGVRKVGGGKDTQTRHLASVFYLATGIRFSFQSVADFISPAYAQLTAFVSSIPGLLPAEASAFTACWKPVPALRRTDFLMQAGQVEYTLYFVHKGLLRVYYPTESEEICVGFAYDQTLICSFPSFINQQPSAYAIQALRRTELLGIHRTDFMRFVDENAAFTRFWRTELERNLLGRIEREIDLLLPDPAQRYQRLRTRSPHILQYVPRKYIASYLRMTPETLSRLR</sequence>
<dbReference type="OrthoDB" id="792939at2"/>
<keyword evidence="3" id="KW-1185">Reference proteome</keyword>
<dbReference type="AlphaFoldDB" id="A0A428K867"/>
<dbReference type="SUPFAM" id="SSF51206">
    <property type="entry name" value="cAMP-binding domain-like"/>
    <property type="match status" value="1"/>
</dbReference>
<comment type="caution">
    <text evidence="2">The sequence shown here is derived from an EMBL/GenBank/DDBJ whole genome shotgun (WGS) entry which is preliminary data.</text>
</comment>
<gene>
    <name evidence="2" type="ORF">EI293_12695</name>
</gene>
<dbReference type="Gene3D" id="2.60.120.10">
    <property type="entry name" value="Jelly Rolls"/>
    <property type="match status" value="1"/>
</dbReference>
<name>A0A428K867_9BACT</name>
<evidence type="ECO:0000313" key="3">
    <source>
        <dbReference type="Proteomes" id="UP000270291"/>
    </source>
</evidence>
<dbReference type="EMBL" id="RWIU01000004">
    <property type="protein sequence ID" value="RSK42654.1"/>
    <property type="molecule type" value="Genomic_DNA"/>
</dbReference>
<accession>A0A428K867</accession>
<reference evidence="2 3" key="1">
    <citation type="submission" date="2018-12" db="EMBL/GenBank/DDBJ databases">
        <authorList>
            <person name="Feng G."/>
            <person name="Zhu H."/>
        </authorList>
    </citation>
    <scope>NUCLEOTIDE SEQUENCE [LARGE SCALE GENOMIC DNA]</scope>
    <source>
        <strain evidence="2 3">LMG 26000</strain>
    </source>
</reference>
<dbReference type="Pfam" id="PF00027">
    <property type="entry name" value="cNMP_binding"/>
    <property type="match status" value="1"/>
</dbReference>
<evidence type="ECO:0000259" key="1">
    <source>
        <dbReference type="PROSITE" id="PS50042"/>
    </source>
</evidence>
<dbReference type="PROSITE" id="PS50042">
    <property type="entry name" value="CNMP_BINDING_3"/>
    <property type="match status" value="1"/>
</dbReference>
<dbReference type="CDD" id="cd00038">
    <property type="entry name" value="CAP_ED"/>
    <property type="match status" value="1"/>
</dbReference>
<proteinExistence type="predicted"/>
<dbReference type="InterPro" id="IPR014710">
    <property type="entry name" value="RmlC-like_jellyroll"/>
</dbReference>
<protein>
    <submittedName>
        <fullName evidence="2">Crp/Fnr family transcriptional regulator</fullName>
    </submittedName>
</protein>
<dbReference type="Proteomes" id="UP000270291">
    <property type="component" value="Unassembled WGS sequence"/>
</dbReference>